<name>A0A3T0N5Q3_9RHOB</name>
<accession>A0A3T0N5Q3</accession>
<dbReference type="EMBL" id="CP033219">
    <property type="protein sequence ID" value="AZV79358.1"/>
    <property type="molecule type" value="Genomic_DNA"/>
</dbReference>
<reference evidence="2 3" key="1">
    <citation type="submission" date="2018-10" db="EMBL/GenBank/DDBJ databases">
        <title>Parasedimentitalea marina sp. nov., a psychrophilic bacterium isolated from deep seawater of the New Britain Trench.</title>
        <authorList>
            <person name="Cao J."/>
        </authorList>
    </citation>
    <scope>NUCLEOTIDE SEQUENCE [LARGE SCALE GENOMIC DNA]</scope>
    <source>
        <strain evidence="2 3">W43</strain>
    </source>
</reference>
<organism evidence="2 3">
    <name type="scientific">Parasedimentitalea marina</name>
    <dbReference type="NCBI Taxonomy" id="2483033"/>
    <lineage>
        <taxon>Bacteria</taxon>
        <taxon>Pseudomonadati</taxon>
        <taxon>Pseudomonadota</taxon>
        <taxon>Alphaproteobacteria</taxon>
        <taxon>Rhodobacterales</taxon>
        <taxon>Paracoccaceae</taxon>
        <taxon>Parasedimentitalea</taxon>
    </lineage>
</organism>
<feature type="domain" description="Caspase family p20" evidence="1">
    <location>
        <begin position="304"/>
        <end position="437"/>
    </location>
</feature>
<dbReference type="InterPro" id="IPR052039">
    <property type="entry name" value="Caspase-related_regulators"/>
</dbReference>
<dbReference type="Pfam" id="PF01471">
    <property type="entry name" value="PG_binding_1"/>
    <property type="match status" value="1"/>
</dbReference>
<dbReference type="Pfam" id="PF00656">
    <property type="entry name" value="Peptidase_C14"/>
    <property type="match status" value="1"/>
</dbReference>
<dbReference type="OrthoDB" id="7444491at2"/>
<dbReference type="PROSITE" id="PS50208">
    <property type="entry name" value="CASPASE_P20"/>
    <property type="match status" value="1"/>
</dbReference>
<dbReference type="Gene3D" id="1.10.101.10">
    <property type="entry name" value="PGBD-like superfamily/PGBD"/>
    <property type="match status" value="1"/>
</dbReference>
<dbReference type="InterPro" id="IPR002477">
    <property type="entry name" value="Peptidoglycan-bd-like"/>
</dbReference>
<dbReference type="InterPro" id="IPR036366">
    <property type="entry name" value="PGBDSf"/>
</dbReference>
<sequence length="547" mass="59210">MASILSCSLILGPVERATADAGDFAAGALIGGLIGGVLSQGGGKTRRRTGTQRTTLPSTQDGREIQTSLNYFGFNVGRVDGQLGRKSKEAISQYQAYLGYPVSGQLSPYGQELLVSSYQRALASGYMATQQAMSHPDGQRGLLKIYLAERRVPQPNFPQQQNQPQYNQAGTMMVNGAVDAYGQQQYAQPQAAFSNQNVNAYGAQQQYGQAGQQPVYGAAIQPNVQTFGAQQQFAPQQQQQFVPQQQFAAQPQQVQPQYAPQQQPVPQQFATQSGAVTAQLDAATTVLQASAPTQQTQSLATLANRRWALVVGVDGYENLEDLKKARNDAQAVSQALTRLGFEVRTLYDPSRRDMNSAVSTMANQIDPGDEVLFYFAGHGVEVEGRNFLLPSDVPMINLGDESYLTGESIAADRVLDTFQKRGARTTVMILDACRNNPFPSDGKRSVGGARGLVRMSPPEGAFILYSAGAGQTALDRLSDTDGDPNSVFTRALLPRLNDPSMSLHQLAKQVRRDVQDLASTVNHDQFPAYYDQMSGDLFLARTSAASQ</sequence>
<proteinExistence type="predicted"/>
<dbReference type="PANTHER" id="PTHR22576:SF37">
    <property type="entry name" value="MUCOSA-ASSOCIATED LYMPHOID TISSUE LYMPHOMA TRANSLOCATION PROTEIN 1"/>
    <property type="match status" value="1"/>
</dbReference>
<evidence type="ECO:0000259" key="1">
    <source>
        <dbReference type="PROSITE" id="PS50208"/>
    </source>
</evidence>
<dbReference type="InterPro" id="IPR036365">
    <property type="entry name" value="PGBD-like_sf"/>
</dbReference>
<evidence type="ECO:0000313" key="3">
    <source>
        <dbReference type="Proteomes" id="UP000283063"/>
    </source>
</evidence>
<evidence type="ECO:0000313" key="2">
    <source>
        <dbReference type="EMBL" id="AZV79358.1"/>
    </source>
</evidence>
<dbReference type="Proteomes" id="UP000283063">
    <property type="component" value="Chromosome"/>
</dbReference>
<protein>
    <submittedName>
        <fullName evidence="2">Peptidase C14</fullName>
    </submittedName>
</protein>
<gene>
    <name evidence="2" type="ORF">EBB79_16735</name>
</gene>
<dbReference type="GO" id="GO:0004197">
    <property type="term" value="F:cysteine-type endopeptidase activity"/>
    <property type="evidence" value="ECO:0007669"/>
    <property type="project" value="InterPro"/>
</dbReference>
<dbReference type="KEGG" id="sedi:EBB79_16735"/>
<dbReference type="InterPro" id="IPR001309">
    <property type="entry name" value="Pept_C14_p20"/>
</dbReference>
<dbReference type="AlphaFoldDB" id="A0A3T0N5Q3"/>
<dbReference type="PANTHER" id="PTHR22576">
    <property type="entry name" value="MUCOSA ASSOCIATED LYMPHOID TISSUE LYMPHOMA TRANSLOCATION PROTEIN 1/PARACASPASE"/>
    <property type="match status" value="1"/>
</dbReference>
<dbReference type="InterPro" id="IPR011600">
    <property type="entry name" value="Pept_C14_caspase"/>
</dbReference>
<dbReference type="GO" id="GO:0006508">
    <property type="term" value="P:proteolysis"/>
    <property type="evidence" value="ECO:0007669"/>
    <property type="project" value="InterPro"/>
</dbReference>
<dbReference type="InterPro" id="IPR029030">
    <property type="entry name" value="Caspase-like_dom_sf"/>
</dbReference>
<dbReference type="Gene3D" id="3.40.50.1460">
    <property type="match status" value="1"/>
</dbReference>
<keyword evidence="3" id="KW-1185">Reference proteome</keyword>
<dbReference type="SUPFAM" id="SSF52129">
    <property type="entry name" value="Caspase-like"/>
    <property type="match status" value="1"/>
</dbReference>
<dbReference type="SUPFAM" id="SSF47090">
    <property type="entry name" value="PGBD-like"/>
    <property type="match status" value="1"/>
</dbReference>